<feature type="compositionally biased region" description="Basic and acidic residues" evidence="1">
    <location>
        <begin position="798"/>
        <end position="810"/>
    </location>
</feature>
<dbReference type="Proteomes" id="UP000663842">
    <property type="component" value="Unassembled WGS sequence"/>
</dbReference>
<evidence type="ECO:0000313" key="3">
    <source>
        <dbReference type="EMBL" id="CAF4243437.1"/>
    </source>
</evidence>
<dbReference type="Proteomes" id="UP000663887">
    <property type="component" value="Unassembled WGS sequence"/>
</dbReference>
<name>A0A816R5B1_9BILA</name>
<accession>A0A816R5B1</accession>
<feature type="compositionally biased region" description="Polar residues" evidence="1">
    <location>
        <begin position="776"/>
        <end position="797"/>
    </location>
</feature>
<gene>
    <name evidence="3" type="ORF">UXM345_LOCUS30313</name>
    <name evidence="2" type="ORF">XDN619_LOCUS12205</name>
</gene>
<dbReference type="AlphaFoldDB" id="A0A816R5B1"/>
<feature type="region of interest" description="Disordered" evidence="1">
    <location>
        <begin position="776"/>
        <end position="843"/>
    </location>
</feature>
<protein>
    <submittedName>
        <fullName evidence="2">Uncharacterized protein</fullName>
    </submittedName>
</protein>
<evidence type="ECO:0000256" key="1">
    <source>
        <dbReference type="SAM" id="MobiDB-lite"/>
    </source>
</evidence>
<comment type="caution">
    <text evidence="2">The sequence shown here is derived from an EMBL/GenBank/DDBJ whole genome shotgun (WGS) entry which is preliminary data.</text>
</comment>
<reference evidence="2" key="1">
    <citation type="submission" date="2021-02" db="EMBL/GenBank/DDBJ databases">
        <authorList>
            <person name="Nowell W R."/>
        </authorList>
    </citation>
    <scope>NUCLEOTIDE SEQUENCE</scope>
</reference>
<organism evidence="2 4">
    <name type="scientific">Rotaria magnacalcarata</name>
    <dbReference type="NCBI Taxonomy" id="392030"/>
    <lineage>
        <taxon>Eukaryota</taxon>
        <taxon>Metazoa</taxon>
        <taxon>Spiralia</taxon>
        <taxon>Gnathifera</taxon>
        <taxon>Rotifera</taxon>
        <taxon>Eurotatoria</taxon>
        <taxon>Bdelloidea</taxon>
        <taxon>Philodinida</taxon>
        <taxon>Philodinidae</taxon>
        <taxon>Rotaria</taxon>
    </lineage>
</organism>
<evidence type="ECO:0000313" key="4">
    <source>
        <dbReference type="Proteomes" id="UP000663887"/>
    </source>
</evidence>
<proteinExistence type="predicted"/>
<dbReference type="EMBL" id="CAJNRG010004787">
    <property type="protein sequence ID" value="CAF2069270.1"/>
    <property type="molecule type" value="Genomic_DNA"/>
</dbReference>
<sequence>MENFKYGYFDTSDQPPPIQVKHLNNGHIVATAAQKLCIFKLFPIIFHDFIYHLPSFIVYKVLREILDLVLSYPFRKQWLPVLEDLCNTFNEMMILHFPTKIIPKVHFIREYERMIHDFGPSIKYWCFRYEAGHAYFKKIAMRTNNFKNTPKMLVTHYRLQQCFKFVCLSRFINVDYSIGIKKIRRTCFNASMKTVLLKHFGRINFEDNFIQCTKLIHENFQYYQSSVYIMNVESVHEQPVFAQIAFILKMQEKWWLFVDILKIVSYNEDLFAWEIKSIDHYSVLGPYELKYFHKGLDVYEVNNSSFVSFTARLTSYYIERVSPLIPKFKQQLIFLEEYQKLFKKTDDRSVRYDDSLSSVTANCEIPSDVLQNSQESSMVSMNSSTSSIVLVSTNDREPNEFMHSSRFHQSNVGVAISKPFQDDYKIPSLPNAVIKDIEQGKLEKFGPHCANRQILIDSIVYDLRDNYNLFYPTHKQFDDIGNAIVKYLQLPLTKQNVTIWKYALQTKLKRQRFEHRDNQIVQEFRLKYSRTGSGRPVKRKIGETAERDRYKQMVMISSDDQASHDIQEKSNQLRDLPTMNINAQLNLWKETLFLRRKCIRDKSTADIMKDFPGYSNALLIFEEIKILTKVDLNAAIRRQILILLDKVMDTPMFISDSSPIRLIKTLCRHFGETLQHTLCDNEPVTPYPTLVFVNGLIHVYVDFIPILSTNSPDDAVALLLAMYTIFELAFDKKSRTIRLLYSIVHEDKRFLSNSIRILIKEKNIDIYYEQQLTSEASTNSLPENSTTPAAKSQTPIDSSRDYIVEDERSTSTRTVQESLSDHDNMASSSGADFQNKRKRKRKKNLCSEDENLVMLDTVEKQNERSTLCTRALNDATNAVNPRQYKKKRN</sequence>
<dbReference type="EMBL" id="CAJOBF010007870">
    <property type="protein sequence ID" value="CAF4243437.1"/>
    <property type="molecule type" value="Genomic_DNA"/>
</dbReference>
<evidence type="ECO:0000313" key="2">
    <source>
        <dbReference type="EMBL" id="CAF2069270.1"/>
    </source>
</evidence>